<protein>
    <submittedName>
        <fullName evidence="2">Uncharacterized protein</fullName>
    </submittedName>
</protein>
<keyword evidence="3" id="KW-1185">Reference proteome</keyword>
<organism evidence="2 3">
    <name type="scientific">Capsicum baccatum</name>
    <name type="common">Peruvian pepper</name>
    <dbReference type="NCBI Taxonomy" id="33114"/>
    <lineage>
        <taxon>Eukaryota</taxon>
        <taxon>Viridiplantae</taxon>
        <taxon>Streptophyta</taxon>
        <taxon>Embryophyta</taxon>
        <taxon>Tracheophyta</taxon>
        <taxon>Spermatophyta</taxon>
        <taxon>Magnoliopsida</taxon>
        <taxon>eudicotyledons</taxon>
        <taxon>Gunneridae</taxon>
        <taxon>Pentapetalae</taxon>
        <taxon>asterids</taxon>
        <taxon>lamiids</taxon>
        <taxon>Solanales</taxon>
        <taxon>Solanaceae</taxon>
        <taxon>Solanoideae</taxon>
        <taxon>Capsiceae</taxon>
        <taxon>Capsicum</taxon>
    </lineage>
</organism>
<name>A0A2G2WP57_CAPBA</name>
<dbReference type="Proteomes" id="UP000224567">
    <property type="component" value="Unassembled WGS sequence"/>
</dbReference>
<reference evidence="2 3" key="1">
    <citation type="journal article" date="2017" name="Genome Biol.">
        <title>New reference genome sequences of hot pepper reveal the massive evolution of plant disease-resistance genes by retroduplication.</title>
        <authorList>
            <person name="Kim S."/>
            <person name="Park J."/>
            <person name="Yeom S.I."/>
            <person name="Kim Y.M."/>
            <person name="Seo E."/>
            <person name="Kim K.T."/>
            <person name="Kim M.S."/>
            <person name="Lee J.M."/>
            <person name="Cheong K."/>
            <person name="Shin H.S."/>
            <person name="Kim S.B."/>
            <person name="Han K."/>
            <person name="Lee J."/>
            <person name="Park M."/>
            <person name="Lee H.A."/>
            <person name="Lee H.Y."/>
            <person name="Lee Y."/>
            <person name="Oh S."/>
            <person name="Lee J.H."/>
            <person name="Choi E."/>
            <person name="Choi E."/>
            <person name="Lee S.E."/>
            <person name="Jeon J."/>
            <person name="Kim H."/>
            <person name="Choi G."/>
            <person name="Song H."/>
            <person name="Lee J."/>
            <person name="Lee S.C."/>
            <person name="Kwon J.K."/>
            <person name="Lee H.Y."/>
            <person name="Koo N."/>
            <person name="Hong Y."/>
            <person name="Kim R.W."/>
            <person name="Kang W.H."/>
            <person name="Huh J.H."/>
            <person name="Kang B.C."/>
            <person name="Yang T.J."/>
            <person name="Lee Y.H."/>
            <person name="Bennetzen J.L."/>
            <person name="Choi D."/>
        </authorList>
    </citation>
    <scope>NUCLEOTIDE SEQUENCE [LARGE SCALE GENOMIC DNA]</scope>
    <source>
        <strain evidence="3">cv. PBC81</strain>
    </source>
</reference>
<dbReference type="OrthoDB" id="2016402at2759"/>
<proteinExistence type="predicted"/>
<dbReference type="PANTHER" id="PTHR36329">
    <property type="entry name" value="TRANSMEMBRANE PROTEIN"/>
    <property type="match status" value="1"/>
</dbReference>
<dbReference type="EMBL" id="MLFT02000005">
    <property type="protein sequence ID" value="PHT47034.1"/>
    <property type="molecule type" value="Genomic_DNA"/>
</dbReference>
<comment type="caution">
    <text evidence="2">The sequence shown here is derived from an EMBL/GenBank/DDBJ whole genome shotgun (WGS) entry which is preliminary data.</text>
</comment>
<keyword evidence="1" id="KW-1133">Transmembrane helix</keyword>
<keyword evidence="1" id="KW-0812">Transmembrane</keyword>
<dbReference type="PANTHER" id="PTHR36329:SF1">
    <property type="entry name" value="TRANSMEMBRANE PROTEIN"/>
    <property type="match status" value="1"/>
</dbReference>
<dbReference type="STRING" id="33114.A0A2G2WP57"/>
<feature type="transmembrane region" description="Helical" evidence="1">
    <location>
        <begin position="20"/>
        <end position="37"/>
    </location>
</feature>
<keyword evidence="1" id="KW-0472">Membrane</keyword>
<reference evidence="3" key="2">
    <citation type="journal article" date="2017" name="J. Anim. Genet.">
        <title>Multiple reference genome sequences of hot pepper reveal the massive evolution of plant disease resistance genes by retroduplication.</title>
        <authorList>
            <person name="Kim S."/>
            <person name="Park J."/>
            <person name="Yeom S.-I."/>
            <person name="Kim Y.-M."/>
            <person name="Seo E."/>
            <person name="Kim K.-T."/>
            <person name="Kim M.-S."/>
            <person name="Lee J.M."/>
            <person name="Cheong K."/>
            <person name="Shin H.-S."/>
            <person name="Kim S.-B."/>
            <person name="Han K."/>
            <person name="Lee J."/>
            <person name="Park M."/>
            <person name="Lee H.-A."/>
            <person name="Lee H.-Y."/>
            <person name="Lee Y."/>
            <person name="Oh S."/>
            <person name="Lee J.H."/>
            <person name="Choi E."/>
            <person name="Choi E."/>
            <person name="Lee S.E."/>
            <person name="Jeon J."/>
            <person name="Kim H."/>
            <person name="Choi G."/>
            <person name="Song H."/>
            <person name="Lee J."/>
            <person name="Lee S.-C."/>
            <person name="Kwon J.-K."/>
            <person name="Lee H.-Y."/>
            <person name="Koo N."/>
            <person name="Hong Y."/>
            <person name="Kim R.W."/>
            <person name="Kang W.-H."/>
            <person name="Huh J.H."/>
            <person name="Kang B.-C."/>
            <person name="Yang T.-J."/>
            <person name="Lee Y.-H."/>
            <person name="Bennetzen J.L."/>
            <person name="Choi D."/>
        </authorList>
    </citation>
    <scope>NUCLEOTIDE SEQUENCE [LARGE SCALE GENOMIC DNA]</scope>
    <source>
        <strain evidence="3">cv. PBC81</strain>
    </source>
</reference>
<evidence type="ECO:0000313" key="3">
    <source>
        <dbReference type="Proteomes" id="UP000224567"/>
    </source>
</evidence>
<feature type="transmembrane region" description="Helical" evidence="1">
    <location>
        <begin position="109"/>
        <end position="126"/>
    </location>
</feature>
<gene>
    <name evidence="2" type="ORF">CQW23_11242</name>
</gene>
<dbReference type="AlphaFoldDB" id="A0A2G2WP57"/>
<evidence type="ECO:0000256" key="1">
    <source>
        <dbReference type="SAM" id="Phobius"/>
    </source>
</evidence>
<evidence type="ECO:0000313" key="2">
    <source>
        <dbReference type="EMBL" id="PHT47034.1"/>
    </source>
</evidence>
<sequence>MEISPNSSRIGEEYRALPSLFFILTFFWFFSLCFWTFNTCKNRHFQTNRLQWTLATVPLIKTLQLTLSFLFCGYCITCERLSIQERRITAALGCIFYLTHVGFRASVPYFCALLTVGYFISFYVIFKHIAQNLTVLQEQLTFIEDEEIPAMHEAIYSKYTMLKKFRTAMHMMAVAELAILINVDNSIGNYWLRLLVREWAQFCILSYIGWTFRSKDMAPRFSVMPVIKSIGERVVPPIYSIEMDAATFEDFSSHGWHIGLPTSPKKGGLKNSALVVVQHPHMCRSTPPDNHYQSVA</sequence>
<accession>A0A2G2WP57</accession>